<dbReference type="InterPro" id="IPR045507">
    <property type="entry name" value="DUF6483"/>
</dbReference>
<comment type="caution">
    <text evidence="1">The sequence shown here is derived from an EMBL/GenBank/DDBJ whole genome shotgun (WGS) entry which is preliminary data.</text>
</comment>
<sequence>MTAMRYSQDYIKRMIEQFGEFLLALKQLLAEDKRAEARGQLDLAYRELLGMTPQFVRDAPDDYLILATGLAQVGDMNKSVVLSELLSADGDWHALAGEYDVAQACYVKAANVLLEALLRQPFGVAKDDVARADALIEKLAHSDVPFATRARLFRYHERIHRFADAEDDLYGLLEDAPEDESLLEAGVAFYERLLRLKDHELLLGGLPRDEAEAGLAELKARRPPA</sequence>
<evidence type="ECO:0000313" key="2">
    <source>
        <dbReference type="Proteomes" id="UP000230790"/>
    </source>
</evidence>
<organism evidence="1 2">
    <name type="scientific">Candidatus Thermofonsia Clade 3 bacterium</name>
    <dbReference type="NCBI Taxonomy" id="2364212"/>
    <lineage>
        <taxon>Bacteria</taxon>
        <taxon>Bacillati</taxon>
        <taxon>Chloroflexota</taxon>
        <taxon>Candidatus Thermofontia</taxon>
        <taxon>Candidatus Thermofonsia Clade 3</taxon>
    </lineage>
</organism>
<reference evidence="1 2" key="1">
    <citation type="submission" date="2017-11" db="EMBL/GenBank/DDBJ databases">
        <title>Evolution of Phototrophy in the Chloroflexi Phylum Driven by Horizontal Gene Transfer.</title>
        <authorList>
            <person name="Ward L.M."/>
            <person name="Hemp J."/>
            <person name="Shih P.M."/>
            <person name="Mcglynn S.E."/>
            <person name="Fischer W."/>
        </authorList>
    </citation>
    <scope>NUCLEOTIDE SEQUENCE [LARGE SCALE GENOMIC DNA]</scope>
    <source>
        <strain evidence="1">JP3_7</strain>
    </source>
</reference>
<evidence type="ECO:0000313" key="1">
    <source>
        <dbReference type="EMBL" id="PJF48051.1"/>
    </source>
</evidence>
<dbReference type="Pfam" id="PF20092">
    <property type="entry name" value="DUF6483"/>
    <property type="match status" value="1"/>
</dbReference>
<evidence type="ECO:0008006" key="3">
    <source>
        <dbReference type="Google" id="ProtNLM"/>
    </source>
</evidence>
<gene>
    <name evidence="1" type="ORF">CUN48_05625</name>
</gene>
<dbReference type="Proteomes" id="UP000230790">
    <property type="component" value="Unassembled WGS sequence"/>
</dbReference>
<dbReference type="AlphaFoldDB" id="A0A2M8QE23"/>
<protein>
    <recommendedName>
        <fullName evidence="3">Tetratricopeptide repeat protein</fullName>
    </recommendedName>
</protein>
<accession>A0A2M8QE23</accession>
<proteinExistence type="predicted"/>
<name>A0A2M8QE23_9CHLR</name>
<dbReference type="EMBL" id="PGTN01000026">
    <property type="protein sequence ID" value="PJF48051.1"/>
    <property type="molecule type" value="Genomic_DNA"/>
</dbReference>